<dbReference type="EMBL" id="JAHRIP010086405">
    <property type="protein sequence ID" value="MEQ2315299.1"/>
    <property type="molecule type" value="Genomic_DNA"/>
</dbReference>
<proteinExistence type="predicted"/>
<keyword evidence="2" id="KW-1185">Reference proteome</keyword>
<protein>
    <submittedName>
        <fullName evidence="1">Uncharacterized protein</fullName>
    </submittedName>
</protein>
<comment type="caution">
    <text evidence="1">The sequence shown here is derived from an EMBL/GenBank/DDBJ whole genome shotgun (WGS) entry which is preliminary data.</text>
</comment>
<name>A0ABV1A9S6_9TELE</name>
<accession>A0ABV1A9S6</accession>
<reference evidence="1 2" key="1">
    <citation type="submission" date="2021-06" db="EMBL/GenBank/DDBJ databases">
        <authorList>
            <person name="Palmer J.M."/>
        </authorList>
    </citation>
    <scope>NUCLEOTIDE SEQUENCE [LARGE SCALE GENOMIC DNA]</scope>
    <source>
        <strain evidence="1 2">AS_MEX2019</strain>
        <tissue evidence="1">Muscle</tissue>
    </source>
</reference>
<gene>
    <name evidence="1" type="ORF">AMECASPLE_020870</name>
</gene>
<dbReference type="Proteomes" id="UP001469553">
    <property type="component" value="Unassembled WGS sequence"/>
</dbReference>
<evidence type="ECO:0000313" key="2">
    <source>
        <dbReference type="Proteomes" id="UP001469553"/>
    </source>
</evidence>
<sequence>MNYSVFHLGQKVQFWSHLRRASSSTCLLCLLLKASLFWSSINVRFAAYEAWDVVLEPNPALNFLPDMSAVFLGLHDTGCSLMFSQEHLRPQPEQLDLYSDYITLSWTLFTN</sequence>
<organism evidence="1 2">
    <name type="scientific">Ameca splendens</name>
    <dbReference type="NCBI Taxonomy" id="208324"/>
    <lineage>
        <taxon>Eukaryota</taxon>
        <taxon>Metazoa</taxon>
        <taxon>Chordata</taxon>
        <taxon>Craniata</taxon>
        <taxon>Vertebrata</taxon>
        <taxon>Euteleostomi</taxon>
        <taxon>Actinopterygii</taxon>
        <taxon>Neopterygii</taxon>
        <taxon>Teleostei</taxon>
        <taxon>Neoteleostei</taxon>
        <taxon>Acanthomorphata</taxon>
        <taxon>Ovalentaria</taxon>
        <taxon>Atherinomorphae</taxon>
        <taxon>Cyprinodontiformes</taxon>
        <taxon>Goodeidae</taxon>
        <taxon>Ameca</taxon>
    </lineage>
</organism>
<evidence type="ECO:0000313" key="1">
    <source>
        <dbReference type="EMBL" id="MEQ2315299.1"/>
    </source>
</evidence>